<feature type="chain" id="PRO_5001801854" description="Fibronectin type-III domain-containing protein" evidence="2">
    <location>
        <begin position="23"/>
        <end position="1006"/>
    </location>
</feature>
<evidence type="ECO:0000313" key="4">
    <source>
        <dbReference type="EMBL" id="KFF09444.1"/>
    </source>
</evidence>
<dbReference type="InterPro" id="IPR026444">
    <property type="entry name" value="Secre_tail"/>
</dbReference>
<sequence>MKKRILLACALTAGVASFNAQRWVPASQKTSEIRKEVEVQYSYKVDLASLRNLLKDAVETGKGAKAVIVSLPTAEGKVEKFAVFSDPVVEQSMADRYQLGSYVGVGVDDPSKYVRFSTAPTEMQSMIIKDGVFQFIEPITTDKQTYGVFYKTKRTASDNGFECSTEEKDIKDIKLLEANGKKNLSNVGITNRPAITKYRTYRLALSTTGEYTKKFDPSGGIVNTVIQMNATMTRVNGIFEKEFGIKAIIQDLPAIIFTNPASDPYTGNLNLNLQQTLTSQVGNANYDMGHVFNAAGGNGNAGSIASTCVNPATTTSLAKGSAFTQNTNPTGDLFDIDYVAHEMGHQLGANHTFSHVSEGSGVNIEPGGGTTIMGYAGITGDNVQDFTDAYFHYSSINQILNSLDGKTTCGTSETITTNTAPVISSLGVYNIPKGTAYYLEASATDTDPVKYAWEQYDSVDSYNSISGDSGWGYNAQGAITRSYFGTTSGRRYFPSLPIVMAGKLTDKTKWETVSYIPRTLKYAVTVRDENATRPMLSSSETTVTVGNDGPFKFAGLTASTVLYNNASNTISWDVANTNTAPYNVANVKIEYTTDLVNGATWTELVASTPNTGSYTAQMPASLTGAVKLKISAIGNVFYAVSPQVNIGTAPTSTTAAPTGVAALDAEIFKTTARVAWNSVPGATYSINYRKAGATNWSNATSTTNSVLLNTLEDETNYEVQVAAVVNTVPGTFSNNYTFKTKGLKTGVDYCLMTTGGNSFASFSYNSGLAQMNLSNLAYSELTYQTIFSTYKDFTEDASKLINLTKGTQYTLSYFNVGNATATYNDNMEVWIDYNRNGVFEASEKVGSVSTIPPSNGQYTGTLTFTVPATAYSGNKLLRMRVANSFFNKATGPCGSPSVPVNGGGVISQGSFKDFSVKITSGLAVNDVNGPKTSEISIYPNPADTFVEVKNLKGKADYSIFSADGRLVQQGQTDGNNRINVASLIKGMYVITLKDDKNTYNTKLIKK</sequence>
<feature type="signal peptide" evidence="2">
    <location>
        <begin position="1"/>
        <end position="22"/>
    </location>
</feature>
<keyword evidence="5" id="KW-1185">Reference proteome</keyword>
<dbReference type="EMBL" id="JPRO01000001">
    <property type="protein sequence ID" value="KFF09444.1"/>
    <property type="molecule type" value="Genomic_DNA"/>
</dbReference>
<dbReference type="eggNOG" id="COG1404">
    <property type="taxonomic scope" value="Bacteria"/>
</dbReference>
<dbReference type="NCBIfam" id="TIGR04183">
    <property type="entry name" value="Por_Secre_tail"/>
    <property type="match status" value="1"/>
</dbReference>
<dbReference type="RefSeq" id="WP_034701282.1">
    <property type="nucleotide sequence ID" value="NZ_JPRO01000001.1"/>
</dbReference>
<evidence type="ECO:0000256" key="2">
    <source>
        <dbReference type="SAM" id="SignalP"/>
    </source>
</evidence>
<dbReference type="STRING" id="421531.IX38_02830"/>
<evidence type="ECO:0000313" key="5">
    <source>
        <dbReference type="Proteomes" id="UP000028703"/>
    </source>
</evidence>
<dbReference type="InterPro" id="IPR003961">
    <property type="entry name" value="FN3_dom"/>
</dbReference>
<organism evidence="4 5">
    <name type="scientific">Chryseobacterium luteum</name>
    <dbReference type="NCBI Taxonomy" id="421531"/>
    <lineage>
        <taxon>Bacteria</taxon>
        <taxon>Pseudomonadati</taxon>
        <taxon>Bacteroidota</taxon>
        <taxon>Flavobacteriia</taxon>
        <taxon>Flavobacteriales</taxon>
        <taxon>Weeksellaceae</taxon>
        <taxon>Chryseobacterium group</taxon>
        <taxon>Chryseobacterium</taxon>
    </lineage>
</organism>
<gene>
    <name evidence="4" type="ORF">IX38_02830</name>
</gene>
<dbReference type="eggNOG" id="COG4935">
    <property type="taxonomic scope" value="Bacteria"/>
</dbReference>
<dbReference type="PROSITE" id="PS50853">
    <property type="entry name" value="FN3"/>
    <property type="match status" value="1"/>
</dbReference>
<dbReference type="SUPFAM" id="SSF55486">
    <property type="entry name" value="Metalloproteases ('zincins'), catalytic domain"/>
    <property type="match status" value="1"/>
</dbReference>
<dbReference type="InterPro" id="IPR024079">
    <property type="entry name" value="MetalloPept_cat_dom_sf"/>
</dbReference>
<dbReference type="InterPro" id="IPR036116">
    <property type="entry name" value="FN3_sf"/>
</dbReference>
<name>A0A085ZYD0_9FLAO</name>
<dbReference type="Proteomes" id="UP000028703">
    <property type="component" value="Unassembled WGS sequence"/>
</dbReference>
<dbReference type="Pfam" id="PF20009">
    <property type="entry name" value="GEVED"/>
    <property type="match status" value="1"/>
</dbReference>
<keyword evidence="1 2" id="KW-0732">Signal</keyword>
<dbReference type="InterPro" id="IPR013783">
    <property type="entry name" value="Ig-like_fold"/>
</dbReference>
<dbReference type="InterPro" id="IPR045474">
    <property type="entry name" value="GEVED"/>
</dbReference>
<dbReference type="GO" id="GO:0008237">
    <property type="term" value="F:metallopeptidase activity"/>
    <property type="evidence" value="ECO:0007669"/>
    <property type="project" value="InterPro"/>
</dbReference>
<dbReference type="Gene3D" id="3.40.390.10">
    <property type="entry name" value="Collagenase (Catalytic Domain)"/>
    <property type="match status" value="1"/>
</dbReference>
<evidence type="ECO:0000256" key="1">
    <source>
        <dbReference type="ARBA" id="ARBA00022729"/>
    </source>
</evidence>
<accession>A0A085ZYD0</accession>
<proteinExistence type="predicted"/>
<dbReference type="CDD" id="cd00063">
    <property type="entry name" value="FN3"/>
    <property type="match status" value="1"/>
</dbReference>
<evidence type="ECO:0000259" key="3">
    <source>
        <dbReference type="PROSITE" id="PS50853"/>
    </source>
</evidence>
<dbReference type="OrthoDB" id="1270422at2"/>
<dbReference type="Pfam" id="PF13583">
    <property type="entry name" value="Reprolysin_4"/>
    <property type="match status" value="1"/>
</dbReference>
<dbReference type="AlphaFoldDB" id="A0A085ZYD0"/>
<reference evidence="4 5" key="1">
    <citation type="submission" date="2014-07" db="EMBL/GenBank/DDBJ databases">
        <title>Genome of Chryseobacterium luteum DSM 18605.</title>
        <authorList>
            <person name="Stropko S.J."/>
            <person name="Pipes S.E."/>
            <person name="Newman J.D."/>
        </authorList>
    </citation>
    <scope>NUCLEOTIDE SEQUENCE [LARGE SCALE GENOMIC DNA]</scope>
    <source>
        <strain evidence="4 5">DSM 18605</strain>
    </source>
</reference>
<dbReference type="SUPFAM" id="SSF49265">
    <property type="entry name" value="Fibronectin type III"/>
    <property type="match status" value="1"/>
</dbReference>
<dbReference type="Pfam" id="PF18962">
    <property type="entry name" value="Por_Secre_tail"/>
    <property type="match status" value="1"/>
</dbReference>
<comment type="caution">
    <text evidence="4">The sequence shown here is derived from an EMBL/GenBank/DDBJ whole genome shotgun (WGS) entry which is preliminary data.</text>
</comment>
<protein>
    <recommendedName>
        <fullName evidence="3">Fibronectin type-III domain-containing protein</fullName>
    </recommendedName>
</protein>
<feature type="domain" description="Fibronectin type-III" evidence="3">
    <location>
        <begin position="656"/>
        <end position="743"/>
    </location>
</feature>
<dbReference type="Gene3D" id="2.60.40.10">
    <property type="entry name" value="Immunoglobulins"/>
    <property type="match status" value="1"/>
</dbReference>